<sequence>MDPIAVQPGITGATWRVGHVVLEVASALVCGVGVELVRGVGVREGDGEAERVVTGGLVGGSGFGSRS</sequence>
<evidence type="ECO:0000313" key="2">
    <source>
        <dbReference type="Proteomes" id="UP000216311"/>
    </source>
</evidence>
<dbReference type="Proteomes" id="UP000216311">
    <property type="component" value="Unassembled WGS sequence"/>
</dbReference>
<evidence type="ECO:0000313" key="1">
    <source>
        <dbReference type="EMBL" id="OYO23487.1"/>
    </source>
</evidence>
<dbReference type="EMBL" id="NMVQ01000007">
    <property type="protein sequence ID" value="OYO23487.1"/>
    <property type="molecule type" value="Genomic_DNA"/>
</dbReference>
<name>A0A255H7E2_9ACTN</name>
<accession>A0A255H7E2</accession>
<gene>
    <name evidence="1" type="ORF">CGZ93_05985</name>
</gene>
<protein>
    <submittedName>
        <fullName evidence="1">Uncharacterized protein</fullName>
    </submittedName>
</protein>
<organism evidence="1 2">
    <name type="scientific">Enemella dayhoffiae</name>
    <dbReference type="NCBI Taxonomy" id="2016507"/>
    <lineage>
        <taxon>Bacteria</taxon>
        <taxon>Bacillati</taxon>
        <taxon>Actinomycetota</taxon>
        <taxon>Actinomycetes</taxon>
        <taxon>Propionibacteriales</taxon>
        <taxon>Propionibacteriaceae</taxon>
        <taxon>Enemella</taxon>
    </lineage>
</organism>
<proteinExistence type="predicted"/>
<dbReference type="RefSeq" id="WP_094363245.1">
    <property type="nucleotide sequence ID" value="NZ_NMVQ01000007.1"/>
</dbReference>
<reference evidence="1 2" key="1">
    <citation type="submission" date="2017-07" db="EMBL/GenBank/DDBJ databases">
        <title>Draft whole genome sequences of clinical Proprionibacteriaceae strains.</title>
        <authorList>
            <person name="Bernier A.-M."/>
            <person name="Bernard K."/>
            <person name="Domingo M.-C."/>
        </authorList>
    </citation>
    <scope>NUCLEOTIDE SEQUENCE [LARGE SCALE GENOMIC DNA]</scope>
    <source>
        <strain evidence="1 2">NML 130396</strain>
    </source>
</reference>
<comment type="caution">
    <text evidence="1">The sequence shown here is derived from an EMBL/GenBank/DDBJ whole genome shotgun (WGS) entry which is preliminary data.</text>
</comment>
<keyword evidence="2" id="KW-1185">Reference proteome</keyword>
<dbReference type="AlphaFoldDB" id="A0A255H7E2"/>